<dbReference type="Proteomes" id="UP000031586">
    <property type="component" value="Unassembled WGS sequence"/>
</dbReference>
<accession>A0A0C1WCL9</accession>
<comment type="caution">
    <text evidence="2">The sequence shown here is derived from an EMBL/GenBank/DDBJ whole genome shotgun (WGS) entry which is preliminary data.</text>
</comment>
<dbReference type="AlphaFoldDB" id="A0A0C1WCL9"/>
<evidence type="ECO:0000256" key="1">
    <source>
        <dbReference type="SAM" id="Coils"/>
    </source>
</evidence>
<name>A0A0C1WCL9_9VIBR</name>
<organism evidence="2 3">
    <name type="scientific">Vibrio owensii CAIM 1854 = LMG 25443</name>
    <dbReference type="NCBI Taxonomy" id="1229493"/>
    <lineage>
        <taxon>Bacteria</taxon>
        <taxon>Pseudomonadati</taxon>
        <taxon>Pseudomonadota</taxon>
        <taxon>Gammaproteobacteria</taxon>
        <taxon>Vibrionales</taxon>
        <taxon>Vibrionaceae</taxon>
        <taxon>Vibrio</taxon>
    </lineage>
</organism>
<proteinExistence type="predicted"/>
<keyword evidence="1" id="KW-0175">Coiled coil</keyword>
<sequence length="228" mass="27581">MPETIEQYYDDKKKASIDHPGFRMSFETMKKKFEEANITPDMIGNKKWQFCLARKNVRTRVTDHGPYRNNNCRFVPNVINQLERNSFLDIENNEHFYEGVSWLEENDYDLTQINFYHWEQGLLITKEEREATLEEQRLEQERELKKQSRIDKLNQQTIKLYNLYTDRLEEWKLGDYYSDVEERKIVTGLVKWLYRPTFGWKRNRRKTPLGEPSARILELMSRAIPIDS</sequence>
<gene>
    <name evidence="2" type="ORF">H735_06775</name>
</gene>
<dbReference type="EMBL" id="JPRD01000011">
    <property type="protein sequence ID" value="KIF54087.1"/>
    <property type="molecule type" value="Genomic_DNA"/>
</dbReference>
<evidence type="ECO:0000313" key="2">
    <source>
        <dbReference type="EMBL" id="KIF54087.1"/>
    </source>
</evidence>
<protein>
    <submittedName>
        <fullName evidence="2">Uncharacterized protein</fullName>
    </submittedName>
</protein>
<evidence type="ECO:0000313" key="3">
    <source>
        <dbReference type="Proteomes" id="UP000031586"/>
    </source>
</evidence>
<dbReference type="RefSeq" id="WP_020194954.1">
    <property type="nucleotide sequence ID" value="NZ_BAOH01000009.1"/>
</dbReference>
<feature type="coiled-coil region" evidence="1">
    <location>
        <begin position="123"/>
        <end position="150"/>
    </location>
</feature>
<reference evidence="2 3" key="1">
    <citation type="submission" date="2014-07" db="EMBL/GenBank/DDBJ databases">
        <title>Unique and conserved regions in Vibrio harveyi and related species in comparison with the shrimp pathogen Vibrio harveyi CAIM 1792.</title>
        <authorList>
            <person name="Espinoza-Valles I."/>
            <person name="Vora G."/>
            <person name="Leekitcharoenphon P."/>
            <person name="Ussery D."/>
            <person name="Hoj L."/>
            <person name="Gomez-Gil B."/>
        </authorList>
    </citation>
    <scope>NUCLEOTIDE SEQUENCE [LARGE SCALE GENOMIC DNA]</scope>
    <source>
        <strain evidence="3">CAIM 1854 / LMG 25443</strain>
    </source>
</reference>
<dbReference type="PATRIC" id="fig|1229493.5.peg.421"/>